<dbReference type="Gene3D" id="1.10.150.80">
    <property type="entry name" value="HRDC domain"/>
    <property type="match status" value="1"/>
</dbReference>
<dbReference type="GO" id="GO:0071044">
    <property type="term" value="P:histone mRNA catabolic process"/>
    <property type="evidence" value="ECO:0007669"/>
    <property type="project" value="TreeGrafter"/>
</dbReference>
<feature type="compositionally biased region" description="Acidic residues" evidence="9">
    <location>
        <begin position="185"/>
        <end position="195"/>
    </location>
</feature>
<evidence type="ECO:0000256" key="4">
    <source>
        <dbReference type="ARBA" id="ARBA00022801"/>
    </source>
</evidence>
<evidence type="ECO:0000259" key="10">
    <source>
        <dbReference type="PROSITE" id="PS50967"/>
    </source>
</evidence>
<comment type="subcellular location">
    <subcellularLocation>
        <location evidence="1">Nucleus</location>
    </subcellularLocation>
</comment>
<keyword evidence="12" id="KW-1185">Reference proteome</keyword>
<dbReference type="GO" id="GO:0005730">
    <property type="term" value="C:nucleolus"/>
    <property type="evidence" value="ECO:0007669"/>
    <property type="project" value="TreeGrafter"/>
</dbReference>
<comment type="similarity">
    <text evidence="8">Belongs to the exosome component 10/RRP6 family.</text>
</comment>
<feature type="compositionally biased region" description="Basic residues" evidence="9">
    <location>
        <begin position="863"/>
        <end position="873"/>
    </location>
</feature>
<dbReference type="GO" id="GO:0071037">
    <property type="term" value="P:nuclear polyadenylation-dependent snRNA catabolic process"/>
    <property type="evidence" value="ECO:0007669"/>
    <property type="project" value="TreeGrafter"/>
</dbReference>
<dbReference type="GO" id="GO:0000176">
    <property type="term" value="C:nuclear exosome (RNase complex)"/>
    <property type="evidence" value="ECO:0007669"/>
    <property type="project" value="InterPro"/>
</dbReference>
<keyword evidence="7" id="KW-0539">Nucleus</keyword>
<dbReference type="GO" id="GO:0071039">
    <property type="term" value="P:nuclear polyadenylation-dependent CUT catabolic process"/>
    <property type="evidence" value="ECO:0007669"/>
    <property type="project" value="TreeGrafter"/>
</dbReference>
<dbReference type="GO" id="GO:0000175">
    <property type="term" value="F:3'-5'-RNA exonuclease activity"/>
    <property type="evidence" value="ECO:0007669"/>
    <property type="project" value="InterPro"/>
</dbReference>
<feature type="region of interest" description="Disordered" evidence="9">
    <location>
        <begin position="780"/>
        <end position="922"/>
    </location>
</feature>
<evidence type="ECO:0000313" key="11">
    <source>
        <dbReference type="EMBL" id="TXT09130.1"/>
    </source>
</evidence>
<dbReference type="InterPro" id="IPR049559">
    <property type="entry name" value="Rrp6p-like_exo"/>
</dbReference>
<dbReference type="GO" id="GO:0071035">
    <property type="term" value="P:nuclear polyadenylation-dependent rRNA catabolic process"/>
    <property type="evidence" value="ECO:0007669"/>
    <property type="project" value="TreeGrafter"/>
</dbReference>
<dbReference type="Pfam" id="PF08066">
    <property type="entry name" value="PMC2NT"/>
    <property type="match status" value="1"/>
</dbReference>
<dbReference type="GO" id="GO:0003727">
    <property type="term" value="F:single-stranded RNA binding"/>
    <property type="evidence" value="ECO:0007669"/>
    <property type="project" value="TreeGrafter"/>
</dbReference>
<dbReference type="InterPro" id="IPR012337">
    <property type="entry name" value="RNaseH-like_sf"/>
</dbReference>
<evidence type="ECO:0000256" key="8">
    <source>
        <dbReference type="ARBA" id="ARBA00043957"/>
    </source>
</evidence>
<keyword evidence="6" id="KW-0269">Exonuclease</keyword>
<dbReference type="InterPro" id="IPR036397">
    <property type="entry name" value="RNaseH_sf"/>
</dbReference>
<dbReference type="InterPro" id="IPR012588">
    <property type="entry name" value="Exosome-assoc_fac_Rrp6_N"/>
</dbReference>
<gene>
    <name evidence="11" type="ORF">VHUM_02604</name>
</gene>
<feature type="region of interest" description="Disordered" evidence="9">
    <location>
        <begin position="420"/>
        <end position="444"/>
    </location>
</feature>
<feature type="compositionally biased region" description="Polar residues" evidence="9">
    <location>
        <begin position="845"/>
        <end position="859"/>
    </location>
</feature>
<dbReference type="EMBL" id="QKWK01000006">
    <property type="protein sequence ID" value="TXT09130.1"/>
    <property type="molecule type" value="Genomic_DNA"/>
</dbReference>
<keyword evidence="2" id="KW-0698">rRNA processing</keyword>
<name>A0A7D8UZK1_VANHU</name>
<feature type="domain" description="HRDC" evidence="10">
    <location>
        <begin position="492"/>
        <end position="573"/>
    </location>
</feature>
<dbReference type="GO" id="GO:0071051">
    <property type="term" value="P:poly(A)-dependent snoRNA 3'-end processing"/>
    <property type="evidence" value="ECO:0007669"/>
    <property type="project" value="TreeGrafter"/>
</dbReference>
<dbReference type="GO" id="GO:0071038">
    <property type="term" value="P:TRAMP-dependent tRNA surveillance pathway"/>
    <property type="evidence" value="ECO:0007669"/>
    <property type="project" value="TreeGrafter"/>
</dbReference>
<reference evidence="11 12" key="1">
    <citation type="journal article" date="2019" name="PLoS Genet.">
        <title>Convergent evolution of linked mating-type loci in basidiomycete fungi.</title>
        <authorList>
            <person name="Sun S."/>
            <person name="Coelho M.A."/>
            <person name="Heitman J."/>
            <person name="Nowrousian M."/>
        </authorList>
    </citation>
    <scope>NUCLEOTIDE SEQUENCE [LARGE SCALE GENOMIC DNA]</scope>
    <source>
        <strain evidence="11 12">CBS 4282</strain>
    </source>
</reference>
<comment type="caution">
    <text evidence="11">The sequence shown here is derived from an EMBL/GenBank/DDBJ whole genome shotgun (WGS) entry which is preliminary data.</text>
</comment>
<keyword evidence="3" id="KW-0540">Nuclease</keyword>
<evidence type="ECO:0000256" key="9">
    <source>
        <dbReference type="SAM" id="MobiDB-lite"/>
    </source>
</evidence>
<feature type="compositionally biased region" description="Low complexity" evidence="9">
    <location>
        <begin position="816"/>
        <end position="826"/>
    </location>
</feature>
<dbReference type="PROSITE" id="PS50967">
    <property type="entry name" value="HRDC"/>
    <property type="match status" value="1"/>
</dbReference>
<feature type="region of interest" description="Disordered" evidence="9">
    <location>
        <begin position="185"/>
        <end position="214"/>
    </location>
</feature>
<dbReference type="InterPro" id="IPR045092">
    <property type="entry name" value="Rrp6-like"/>
</dbReference>
<dbReference type="PANTHER" id="PTHR12124:SF47">
    <property type="entry name" value="EXOSOME COMPONENT 10"/>
    <property type="match status" value="1"/>
</dbReference>
<evidence type="ECO:0000256" key="7">
    <source>
        <dbReference type="ARBA" id="ARBA00023242"/>
    </source>
</evidence>
<dbReference type="CDD" id="cd06147">
    <property type="entry name" value="Rrp6p_like_exo"/>
    <property type="match status" value="1"/>
</dbReference>
<sequence>MTAALDASTSAAANFPDKKELSFQRTLDRKLGRELDKTSGRVLSLVDRLHQLAAESSQEKAKAQGKNKIKPRRKITDEDDVVDSYGSVIEVVDGLLEDADSNLDEVNGQKKKAAIDLNPAAVAAAGNKLAGPFKPKLASDLAHDGSIAKPQRLFRDPVDNFATTWRPTLESKPHSMVPLGYTVGADEDLPYDDDPSDNRPSAVNRRERARQARNHPYYYETRHCPYPTAMFTSTPPIRPRSFEETPFEFVDTPEQLAALTEKLKAAKEIAVDLEYHSMRSYYGFICLMQISTREDDWVIDTLALRSELRDHKLGGVFVDPSIVKVFHGADSDIVWLQQDFDMYVVNLFDTYHASKVLDFPQFSLASLLQLYAHFEADKKYQMADWRIRPIPEEMMFYARSDTHFLLFIYDSLRNALIARSSRTPSPSADAEDDGGASTPKPNPQRAIREVLQRSAETALKLHSVDEYDGVKGTGKNGWASLAKKLGKKEVLDTEIGWVFKAVHKWRDTLSRQIDESPHYVLPNHIIIQLANLRSPKESVIARILTSKSTPLVADRTAEVAAVIQEAINGYREAAKRGPVGATPSPSSSSKPSPAPRTTASKSAGPQSKKAKTSAPAPTTTALPVTADLWAATIMGTTASPARTSSLFGNSLASKPQSQVKPASSSLFGTALSKGRGAKGAGAGRHASPGFEAVQRGIHGSLAPAPQPQVAEPTIAKPSATGTEPETVAFVPAAERTTTSTAAVATASSSNDKASKPAVVAAAPAASAKESNLVDEDGIIKQVKKKGKKPKKGKTGKGSVASDSAGATPEPAVPEESQAASSSTTAKAPKKAKVSHKDIPTFDYANETNLLDQPKSSAAPQTAKKAKGDKKGKKGGSGEPVVHVCALELANDRPGGTDKGPSFGRQPADPSAPKSGNKSGTFA</sequence>
<dbReference type="GO" id="GO:0000467">
    <property type="term" value="P:exonucleolytic trimming to generate mature 3'-end of 5.8S rRNA from tricistronic rRNA transcript (SSU-rRNA, 5.8S rRNA, LSU-rRNA)"/>
    <property type="evidence" value="ECO:0007669"/>
    <property type="project" value="InterPro"/>
</dbReference>
<dbReference type="InterPro" id="IPR044876">
    <property type="entry name" value="HRDC_dom_sf"/>
</dbReference>
<evidence type="ECO:0000256" key="2">
    <source>
        <dbReference type="ARBA" id="ARBA00022552"/>
    </source>
</evidence>
<evidence type="ECO:0000313" key="12">
    <source>
        <dbReference type="Proteomes" id="UP000473826"/>
    </source>
</evidence>
<evidence type="ECO:0000256" key="5">
    <source>
        <dbReference type="ARBA" id="ARBA00022835"/>
    </source>
</evidence>
<dbReference type="InterPro" id="IPR010997">
    <property type="entry name" value="HRDC-like_sf"/>
</dbReference>
<dbReference type="PANTHER" id="PTHR12124">
    <property type="entry name" value="POLYMYOSITIS/SCLERODERMA AUTOANTIGEN-RELATED"/>
    <property type="match status" value="1"/>
</dbReference>
<evidence type="ECO:0000256" key="6">
    <source>
        <dbReference type="ARBA" id="ARBA00022839"/>
    </source>
</evidence>
<dbReference type="Proteomes" id="UP000473826">
    <property type="component" value="Unassembled WGS sequence"/>
</dbReference>
<dbReference type="SMART" id="SM00341">
    <property type="entry name" value="HRDC"/>
    <property type="match status" value="1"/>
</dbReference>
<feature type="compositionally biased region" description="Basic residues" evidence="9">
    <location>
        <begin position="781"/>
        <end position="794"/>
    </location>
</feature>
<dbReference type="InterPro" id="IPR002121">
    <property type="entry name" value="HRDC_dom"/>
</dbReference>
<dbReference type="Gene3D" id="3.30.420.10">
    <property type="entry name" value="Ribonuclease H-like superfamily/Ribonuclease H"/>
    <property type="match status" value="1"/>
</dbReference>
<feature type="region of interest" description="Disordered" evidence="9">
    <location>
        <begin position="574"/>
        <end position="619"/>
    </location>
</feature>
<dbReference type="SUPFAM" id="SSF47819">
    <property type="entry name" value="HRDC-like"/>
    <property type="match status" value="1"/>
</dbReference>
<accession>A0A7D8UZK1</accession>
<proteinExistence type="inferred from homology"/>
<protein>
    <recommendedName>
        <fullName evidence="10">HRDC domain-containing protein</fullName>
    </recommendedName>
</protein>
<dbReference type="Pfam" id="PF00570">
    <property type="entry name" value="HRDC"/>
    <property type="match status" value="1"/>
</dbReference>
<keyword evidence="5" id="KW-0271">Exosome</keyword>
<dbReference type="AlphaFoldDB" id="A0A7D8UZK1"/>
<dbReference type="OrthoDB" id="2250022at2759"/>
<feature type="compositionally biased region" description="Low complexity" evidence="9">
    <location>
        <begin position="581"/>
        <end position="600"/>
    </location>
</feature>
<evidence type="ECO:0000256" key="3">
    <source>
        <dbReference type="ARBA" id="ARBA00022722"/>
    </source>
</evidence>
<dbReference type="GO" id="GO:0071040">
    <property type="term" value="P:nuclear polyadenylation-dependent antisense transcript catabolic process"/>
    <property type="evidence" value="ECO:0007669"/>
    <property type="project" value="TreeGrafter"/>
</dbReference>
<feature type="compositionally biased region" description="Polar residues" evidence="9">
    <location>
        <begin position="913"/>
        <end position="922"/>
    </location>
</feature>
<keyword evidence="4" id="KW-0378">Hydrolase</keyword>
<evidence type="ECO:0000256" key="1">
    <source>
        <dbReference type="ARBA" id="ARBA00004123"/>
    </source>
</evidence>
<dbReference type="FunFam" id="3.30.420.10:FF:000059">
    <property type="entry name" value="Exosome complex exonuclease Rrp6"/>
    <property type="match status" value="1"/>
</dbReference>
<organism evidence="11 12">
    <name type="scientific">Vanrija humicola</name>
    <name type="common">Yeast</name>
    <name type="synonym">Cryptococcus humicola</name>
    <dbReference type="NCBI Taxonomy" id="5417"/>
    <lineage>
        <taxon>Eukaryota</taxon>
        <taxon>Fungi</taxon>
        <taxon>Dikarya</taxon>
        <taxon>Basidiomycota</taxon>
        <taxon>Agaricomycotina</taxon>
        <taxon>Tremellomycetes</taxon>
        <taxon>Trichosporonales</taxon>
        <taxon>Trichosporonaceae</taxon>
        <taxon>Vanrija</taxon>
    </lineage>
</organism>
<dbReference type="GO" id="GO:0071036">
    <property type="term" value="P:nuclear polyadenylation-dependent snoRNA catabolic process"/>
    <property type="evidence" value="ECO:0007669"/>
    <property type="project" value="TreeGrafter"/>
</dbReference>
<dbReference type="Pfam" id="PF01612">
    <property type="entry name" value="DNA_pol_A_exo1"/>
    <property type="match status" value="1"/>
</dbReference>
<dbReference type="InterPro" id="IPR002562">
    <property type="entry name" value="3'-5'_exonuclease_dom"/>
</dbReference>
<dbReference type="SMART" id="SM00474">
    <property type="entry name" value="35EXOc"/>
    <property type="match status" value="1"/>
</dbReference>
<dbReference type="SUPFAM" id="SSF53098">
    <property type="entry name" value="Ribonuclease H-like"/>
    <property type="match status" value="1"/>
</dbReference>
<dbReference type="GO" id="GO:0000166">
    <property type="term" value="F:nucleotide binding"/>
    <property type="evidence" value="ECO:0007669"/>
    <property type="project" value="InterPro"/>
</dbReference>